<dbReference type="GO" id="GO:0006352">
    <property type="term" value="P:DNA-templated transcription initiation"/>
    <property type="evidence" value="ECO:0007669"/>
    <property type="project" value="InterPro"/>
</dbReference>
<evidence type="ECO:0000256" key="2">
    <source>
        <dbReference type="ARBA" id="ARBA00023015"/>
    </source>
</evidence>
<sequence length="174" mass="20140">MVEELVKKAKQGDKEALIQLIMLRKQEYYKLAYVFTGNEEDALDAMEDMIVSVYENIKKLKRDEAFYTWSKTILVNGCKKIYRNTRKNVPIETLGEVAAGDGLQQKDNQILLEKHLAKLSDKHQAVIRLRYFLDLEYQTIADILKIPLGTVKSRLAYSLERLKESLGGEVFEEH</sequence>
<dbReference type="RefSeq" id="WP_013843793.1">
    <property type="nucleotide sequence ID" value="NC_015589.1"/>
</dbReference>
<dbReference type="SUPFAM" id="SSF88659">
    <property type="entry name" value="Sigma3 and sigma4 domains of RNA polymerase sigma factors"/>
    <property type="match status" value="1"/>
</dbReference>
<name>F6DQQ1_DESRL</name>
<organism evidence="8 9">
    <name type="scientific">Desulforamulus ruminis (strain ATCC 23193 / DSM 2154 / NCIMB 8452 / DL)</name>
    <name type="common">Desulfotomaculum ruminis</name>
    <dbReference type="NCBI Taxonomy" id="696281"/>
    <lineage>
        <taxon>Bacteria</taxon>
        <taxon>Bacillati</taxon>
        <taxon>Bacillota</taxon>
        <taxon>Clostridia</taxon>
        <taxon>Eubacteriales</taxon>
        <taxon>Peptococcaceae</taxon>
        <taxon>Desulforamulus</taxon>
    </lineage>
</organism>
<dbReference type="InterPro" id="IPR013324">
    <property type="entry name" value="RNA_pol_sigma_r3/r4-like"/>
</dbReference>
<evidence type="ECO:0000313" key="8">
    <source>
        <dbReference type="EMBL" id="AEG62048.1"/>
    </source>
</evidence>
<dbReference type="Pfam" id="PF04542">
    <property type="entry name" value="Sigma70_r2"/>
    <property type="match status" value="1"/>
</dbReference>
<dbReference type="SUPFAM" id="SSF88946">
    <property type="entry name" value="Sigma2 domain of RNA polymerase sigma factors"/>
    <property type="match status" value="1"/>
</dbReference>
<dbReference type="OrthoDB" id="2080364at2"/>
<evidence type="ECO:0000259" key="6">
    <source>
        <dbReference type="Pfam" id="PF04542"/>
    </source>
</evidence>
<evidence type="ECO:0000256" key="4">
    <source>
        <dbReference type="ARBA" id="ARBA00023125"/>
    </source>
</evidence>
<gene>
    <name evidence="8" type="ordered locus">Desru_3848</name>
</gene>
<keyword evidence="3" id="KW-0731">Sigma factor</keyword>
<dbReference type="Pfam" id="PF04545">
    <property type="entry name" value="Sigma70_r4"/>
    <property type="match status" value="1"/>
</dbReference>
<dbReference type="CDD" id="cd06171">
    <property type="entry name" value="Sigma70_r4"/>
    <property type="match status" value="1"/>
</dbReference>
<dbReference type="GO" id="GO:0016987">
    <property type="term" value="F:sigma factor activity"/>
    <property type="evidence" value="ECO:0007669"/>
    <property type="project" value="UniProtKB-KW"/>
</dbReference>
<protein>
    <submittedName>
        <fullName evidence="8">RNA polymerase sigma factor, sigma-70 family</fullName>
    </submittedName>
</protein>
<feature type="domain" description="RNA polymerase sigma-70 region 4" evidence="7">
    <location>
        <begin position="116"/>
        <end position="164"/>
    </location>
</feature>
<dbReference type="InterPro" id="IPR014284">
    <property type="entry name" value="RNA_pol_sigma-70_dom"/>
</dbReference>
<evidence type="ECO:0000256" key="3">
    <source>
        <dbReference type="ARBA" id="ARBA00023082"/>
    </source>
</evidence>
<dbReference type="InterPro" id="IPR039425">
    <property type="entry name" value="RNA_pol_sigma-70-like"/>
</dbReference>
<dbReference type="STRING" id="696281.Desru_3848"/>
<feature type="domain" description="RNA polymerase sigma-70 region 2" evidence="6">
    <location>
        <begin position="25"/>
        <end position="86"/>
    </location>
</feature>
<keyword evidence="2" id="KW-0805">Transcription regulation</keyword>
<keyword evidence="9" id="KW-1185">Reference proteome</keyword>
<dbReference type="eggNOG" id="COG1595">
    <property type="taxonomic scope" value="Bacteria"/>
</dbReference>
<dbReference type="InterPro" id="IPR007630">
    <property type="entry name" value="RNA_pol_sigma70_r4"/>
</dbReference>
<accession>F6DQQ1</accession>
<keyword evidence="5" id="KW-0804">Transcription</keyword>
<dbReference type="GO" id="GO:0003677">
    <property type="term" value="F:DNA binding"/>
    <property type="evidence" value="ECO:0007669"/>
    <property type="project" value="UniProtKB-KW"/>
</dbReference>
<dbReference type="InterPro" id="IPR007627">
    <property type="entry name" value="RNA_pol_sigma70_r2"/>
</dbReference>
<dbReference type="Gene3D" id="1.10.1740.10">
    <property type="match status" value="1"/>
</dbReference>
<dbReference type="PANTHER" id="PTHR43133:SF51">
    <property type="entry name" value="RNA POLYMERASE SIGMA FACTOR"/>
    <property type="match status" value="1"/>
</dbReference>
<reference evidence="8 9" key="2">
    <citation type="journal article" date="2012" name="Stand. Genomic Sci.">
        <title>Complete genome sequence of the sulfate-reducing firmicute Desulfotomaculum ruminis type strain (DL(T)).</title>
        <authorList>
            <person name="Spring S."/>
            <person name="Visser M."/>
            <person name="Lu M."/>
            <person name="Copeland A."/>
            <person name="Lapidus A."/>
            <person name="Lucas S."/>
            <person name="Cheng J.F."/>
            <person name="Han C."/>
            <person name="Tapia R."/>
            <person name="Goodwin L.A."/>
            <person name="Pitluck S."/>
            <person name="Ivanova N."/>
            <person name="Land M."/>
            <person name="Hauser L."/>
            <person name="Larimer F."/>
            <person name="Rohde M."/>
            <person name="Goker M."/>
            <person name="Detter J.C."/>
            <person name="Kyrpides N.C."/>
            <person name="Woyke T."/>
            <person name="Schaap P.J."/>
            <person name="Plugge C.M."/>
            <person name="Muyzer G."/>
            <person name="Kuever J."/>
            <person name="Pereira I.A."/>
            <person name="Parshina S.N."/>
            <person name="Bernier-Latmani R."/>
            <person name="Stams A.J."/>
            <person name="Klenk H.P."/>
        </authorList>
    </citation>
    <scope>NUCLEOTIDE SEQUENCE [LARGE SCALE GENOMIC DNA]</scope>
    <source>
        <strain evidence="9">ATCC 23193 / DSM 2154 / NCIB 8452 / DL</strain>
    </source>
</reference>
<dbReference type="NCBIfam" id="TIGR02937">
    <property type="entry name" value="sigma70-ECF"/>
    <property type="match status" value="1"/>
</dbReference>
<evidence type="ECO:0000256" key="5">
    <source>
        <dbReference type="ARBA" id="ARBA00023163"/>
    </source>
</evidence>
<keyword evidence="4" id="KW-0238">DNA-binding</keyword>
<evidence type="ECO:0000313" key="9">
    <source>
        <dbReference type="Proteomes" id="UP000009234"/>
    </source>
</evidence>
<dbReference type="Gene3D" id="1.10.10.10">
    <property type="entry name" value="Winged helix-like DNA-binding domain superfamily/Winged helix DNA-binding domain"/>
    <property type="match status" value="1"/>
</dbReference>
<dbReference type="AlphaFoldDB" id="F6DQQ1"/>
<dbReference type="KEGG" id="dru:Desru_3848"/>
<evidence type="ECO:0000256" key="1">
    <source>
        <dbReference type="ARBA" id="ARBA00010641"/>
    </source>
</evidence>
<dbReference type="HOGENOM" id="CLU_047691_3_1_9"/>
<proteinExistence type="inferred from homology"/>
<dbReference type="InterPro" id="IPR036388">
    <property type="entry name" value="WH-like_DNA-bd_sf"/>
</dbReference>
<dbReference type="InterPro" id="IPR013325">
    <property type="entry name" value="RNA_pol_sigma_r2"/>
</dbReference>
<comment type="similarity">
    <text evidence="1">Belongs to the sigma-70 factor family. ECF subfamily.</text>
</comment>
<dbReference type="Proteomes" id="UP000009234">
    <property type="component" value="Chromosome"/>
</dbReference>
<reference evidence="9" key="1">
    <citation type="submission" date="2011-05" db="EMBL/GenBank/DDBJ databases">
        <title>Complete sequence of Desulfotomaculum ruminis DSM 2154.</title>
        <authorList>
            <person name="Lucas S."/>
            <person name="Copeland A."/>
            <person name="Lapidus A."/>
            <person name="Cheng J.-F."/>
            <person name="Goodwin L."/>
            <person name="Pitluck S."/>
            <person name="Lu M."/>
            <person name="Detter J.C."/>
            <person name="Han C."/>
            <person name="Tapia R."/>
            <person name="Land M."/>
            <person name="Hauser L."/>
            <person name="Kyrpides N."/>
            <person name="Ivanova N."/>
            <person name="Mikhailova N."/>
            <person name="Pagani I."/>
            <person name="Stams A.J.M."/>
            <person name="Plugge C.M."/>
            <person name="Muyzer G."/>
            <person name="Kuever J."/>
            <person name="Parshina S.N."/>
            <person name="Ivanova A.E."/>
            <person name="Nazina T.N."/>
            <person name="Brambilla E."/>
            <person name="Spring S."/>
            <person name="Klenk H.-P."/>
            <person name="Woyke T."/>
        </authorList>
    </citation>
    <scope>NUCLEOTIDE SEQUENCE [LARGE SCALE GENOMIC DNA]</scope>
    <source>
        <strain evidence="9">ATCC 23193 / DSM 2154 / NCIB 8452 / DL</strain>
    </source>
</reference>
<dbReference type="PANTHER" id="PTHR43133">
    <property type="entry name" value="RNA POLYMERASE ECF-TYPE SIGMA FACTO"/>
    <property type="match status" value="1"/>
</dbReference>
<dbReference type="EMBL" id="CP002780">
    <property type="protein sequence ID" value="AEG62048.1"/>
    <property type="molecule type" value="Genomic_DNA"/>
</dbReference>
<evidence type="ECO:0000259" key="7">
    <source>
        <dbReference type="Pfam" id="PF04545"/>
    </source>
</evidence>